<dbReference type="OrthoDB" id="3133286at2759"/>
<dbReference type="InterPro" id="IPR043519">
    <property type="entry name" value="NT_sf"/>
</dbReference>
<reference evidence="1 2" key="1">
    <citation type="submission" date="2016-07" db="EMBL/GenBank/DDBJ databases">
        <title>Draft genome of the white-rot fungus Obba rivulosa 3A-2.</title>
        <authorList>
            <consortium name="DOE Joint Genome Institute"/>
            <person name="Miettinen O."/>
            <person name="Riley R."/>
            <person name="Acob R."/>
            <person name="Barry K."/>
            <person name="Cullen D."/>
            <person name="De Vries R."/>
            <person name="Hainaut M."/>
            <person name="Hatakka A."/>
            <person name="Henrissat B."/>
            <person name="Hilden K."/>
            <person name="Kuo R."/>
            <person name="Labutti K."/>
            <person name="Lipzen A."/>
            <person name="Makela M.R."/>
            <person name="Sandor L."/>
            <person name="Spatafora J.W."/>
            <person name="Grigoriev I.V."/>
            <person name="Hibbett D.S."/>
        </authorList>
    </citation>
    <scope>NUCLEOTIDE SEQUENCE [LARGE SCALE GENOMIC DNA]</scope>
    <source>
        <strain evidence="1 2">3A-2</strain>
    </source>
</reference>
<dbReference type="Gene3D" id="3.30.460.40">
    <property type="match status" value="1"/>
</dbReference>
<evidence type="ECO:0000313" key="1">
    <source>
        <dbReference type="EMBL" id="OCH83898.1"/>
    </source>
</evidence>
<name>A0A8E2AG80_9APHY</name>
<accession>A0A8E2AG80</accession>
<protein>
    <submittedName>
        <fullName evidence="1">Uncharacterized protein</fullName>
    </submittedName>
</protein>
<proteinExistence type="predicted"/>
<dbReference type="Proteomes" id="UP000250043">
    <property type="component" value="Unassembled WGS sequence"/>
</dbReference>
<evidence type="ECO:0000313" key="2">
    <source>
        <dbReference type="Proteomes" id="UP000250043"/>
    </source>
</evidence>
<dbReference type="SUPFAM" id="SSF81301">
    <property type="entry name" value="Nucleotidyltransferase"/>
    <property type="match status" value="1"/>
</dbReference>
<sequence length="241" mass="27436">MVYKPSSRVVRDVATRAIDIFSSQGLKCCIFGGLACSLYGVTRTPGDVDLVIFTTEHSLEELKQILCDNDSKFFLVPSMKPFATYKVLWYGYPTYRQCKVDVLLPGIMNIPRVPDDRIIYQNDLPVMPLLPLLMLKLQGWEDHRNHQEMYMRRKQHSDVSDVRGLLKIARQQGVHLADAAHVWIPPLLINETKRRVILWTEKIGSTESTKWKALGFGRPPQSTISANDALAEYLGRMSMGV</sequence>
<keyword evidence="2" id="KW-1185">Reference proteome</keyword>
<dbReference type="AlphaFoldDB" id="A0A8E2AG80"/>
<gene>
    <name evidence="1" type="ORF">OBBRIDRAFT_799534</name>
</gene>
<dbReference type="EMBL" id="KV722771">
    <property type="protein sequence ID" value="OCH83898.1"/>
    <property type="molecule type" value="Genomic_DNA"/>
</dbReference>
<organism evidence="1 2">
    <name type="scientific">Obba rivulosa</name>
    <dbReference type="NCBI Taxonomy" id="1052685"/>
    <lineage>
        <taxon>Eukaryota</taxon>
        <taxon>Fungi</taxon>
        <taxon>Dikarya</taxon>
        <taxon>Basidiomycota</taxon>
        <taxon>Agaricomycotina</taxon>
        <taxon>Agaricomycetes</taxon>
        <taxon>Polyporales</taxon>
        <taxon>Gelatoporiaceae</taxon>
        <taxon>Obba</taxon>
    </lineage>
</organism>